<gene>
    <name evidence="3" type="ORF">H9L06_07140</name>
</gene>
<dbReference type="SUPFAM" id="SSF56317">
    <property type="entry name" value="Carbon-nitrogen hydrolase"/>
    <property type="match status" value="1"/>
</dbReference>
<dbReference type="PROSITE" id="PS50263">
    <property type="entry name" value="CN_HYDROLASE"/>
    <property type="match status" value="1"/>
</dbReference>
<proteinExistence type="predicted"/>
<accession>A0A7G9S2K5</accession>
<dbReference type="Pfam" id="PF00795">
    <property type="entry name" value="CN_hydrolase"/>
    <property type="match status" value="1"/>
</dbReference>
<dbReference type="InterPro" id="IPR050345">
    <property type="entry name" value="Aliph_Amidase/BUP"/>
</dbReference>
<dbReference type="EMBL" id="CP060716">
    <property type="protein sequence ID" value="QNN62080.1"/>
    <property type="molecule type" value="Genomic_DNA"/>
</dbReference>
<dbReference type="Gene3D" id="3.60.110.10">
    <property type="entry name" value="Carbon-nitrogen hydrolase"/>
    <property type="match status" value="1"/>
</dbReference>
<dbReference type="CDD" id="cd07576">
    <property type="entry name" value="R-amidase_like"/>
    <property type="match status" value="1"/>
</dbReference>
<dbReference type="PANTHER" id="PTHR43674">
    <property type="entry name" value="NITRILASE C965.09-RELATED"/>
    <property type="match status" value="1"/>
</dbReference>
<evidence type="ECO:0000256" key="1">
    <source>
        <dbReference type="ARBA" id="ARBA00022801"/>
    </source>
</evidence>
<evidence type="ECO:0000259" key="2">
    <source>
        <dbReference type="PROSITE" id="PS50263"/>
    </source>
</evidence>
<dbReference type="Proteomes" id="UP000515934">
    <property type="component" value="Chromosome"/>
</dbReference>
<protein>
    <submittedName>
        <fullName evidence="3">Carbon-nitrogen hydrolase family protein</fullName>
    </submittedName>
</protein>
<name>A0A7G9S2K5_9MICO</name>
<dbReference type="InterPro" id="IPR044083">
    <property type="entry name" value="RamA-like"/>
</dbReference>
<dbReference type="PANTHER" id="PTHR43674:SF2">
    <property type="entry name" value="BETA-UREIDOPROPIONASE"/>
    <property type="match status" value="1"/>
</dbReference>
<dbReference type="RefSeq" id="WP_187554551.1">
    <property type="nucleotide sequence ID" value="NZ_CP060716.1"/>
</dbReference>
<dbReference type="InterPro" id="IPR003010">
    <property type="entry name" value="C-N_Hydrolase"/>
</dbReference>
<dbReference type="InterPro" id="IPR036526">
    <property type="entry name" value="C-N_Hydrolase_sf"/>
</dbReference>
<dbReference type="AlphaFoldDB" id="A0A7G9S2K5"/>
<feature type="domain" description="CN hydrolase" evidence="2">
    <location>
        <begin position="8"/>
        <end position="248"/>
    </location>
</feature>
<evidence type="ECO:0000313" key="4">
    <source>
        <dbReference type="Proteomes" id="UP000515934"/>
    </source>
</evidence>
<reference evidence="3 4" key="1">
    <citation type="submission" date="2020-08" db="EMBL/GenBank/DDBJ databases">
        <title>Genome sequence of Leucobacter denitrificans KACC 14055T.</title>
        <authorList>
            <person name="Hyun D.-W."/>
            <person name="Bae J.-W."/>
        </authorList>
    </citation>
    <scope>NUCLEOTIDE SEQUENCE [LARGE SCALE GENOMIC DNA]</scope>
    <source>
        <strain evidence="3 4">KACC 14055</strain>
    </source>
</reference>
<keyword evidence="4" id="KW-1185">Reference proteome</keyword>
<keyword evidence="1 3" id="KW-0378">Hydrolase</keyword>
<dbReference type="KEGG" id="ldn:H9L06_07140"/>
<organism evidence="3 4">
    <name type="scientific">Leucobacter denitrificans</name>
    <dbReference type="NCBI Taxonomy" id="683042"/>
    <lineage>
        <taxon>Bacteria</taxon>
        <taxon>Bacillati</taxon>
        <taxon>Actinomycetota</taxon>
        <taxon>Actinomycetes</taxon>
        <taxon>Micrococcales</taxon>
        <taxon>Microbacteriaceae</taxon>
        <taxon>Leucobacter</taxon>
    </lineage>
</organism>
<sequence>MTDVASTLKIAVWQAHSTPGDVEANLQALDAAAGSAAAQGVDLLITPEMFVTGYNIGDRIRTLAEQQPLELVRDVAKRNRIAIIAGGPEWLEPSGDAPASVANAAWFVDETGNVLARHRKIQLYGDLDQSKFKAGDSPLTLVEYRGFNVAVLICFDVEFPETVRTAALAGADLVAVPTAQMEPFDFVNQHLIRVRAWENATYVAYANQHGPDGELTYVGQSVIADPYGVHLAQAQRAGDELLIADVDRTTVTEARTQNPYLSEVRSSLFQRSS</sequence>
<dbReference type="GO" id="GO:0016811">
    <property type="term" value="F:hydrolase activity, acting on carbon-nitrogen (but not peptide) bonds, in linear amides"/>
    <property type="evidence" value="ECO:0007669"/>
    <property type="project" value="UniProtKB-ARBA"/>
</dbReference>
<evidence type="ECO:0000313" key="3">
    <source>
        <dbReference type="EMBL" id="QNN62080.1"/>
    </source>
</evidence>